<reference evidence="1 2" key="2">
    <citation type="journal article" date="2022" name="Mol. Ecol. Resour.">
        <title>The genomes of chicory, endive, great burdock and yacon provide insights into Asteraceae paleo-polyploidization history and plant inulin production.</title>
        <authorList>
            <person name="Fan W."/>
            <person name="Wang S."/>
            <person name="Wang H."/>
            <person name="Wang A."/>
            <person name="Jiang F."/>
            <person name="Liu H."/>
            <person name="Zhao H."/>
            <person name="Xu D."/>
            <person name="Zhang Y."/>
        </authorList>
    </citation>
    <scope>NUCLEOTIDE SEQUENCE [LARGE SCALE GENOMIC DNA]</scope>
    <source>
        <strain evidence="2">cv. Yunnan</strain>
        <tissue evidence="1">Leaves</tissue>
    </source>
</reference>
<protein>
    <submittedName>
        <fullName evidence="1">Uncharacterized protein</fullName>
    </submittedName>
</protein>
<sequence>MSQLRWVELLNDYDCDIKYHPGKANVVADALSRKERIKTLRVRALGLTIHASLTTQIRVAQQEAIKEENIQSKAIRGMIRQLEPKSDDTLYFTNRIWVPCFGNLRELVMDEAHKSRTSETVGIVITARDTSMEMGTNFNEFHYKVTQNT</sequence>
<name>A0ACB9EUT1_9ASTR</name>
<comment type="caution">
    <text evidence="1">The sequence shown here is derived from an EMBL/GenBank/DDBJ whole genome shotgun (WGS) entry which is preliminary data.</text>
</comment>
<dbReference type="Proteomes" id="UP001056120">
    <property type="component" value="Linkage Group LG17"/>
</dbReference>
<gene>
    <name evidence="1" type="ORF">L1987_53039</name>
</gene>
<dbReference type="EMBL" id="CM042034">
    <property type="protein sequence ID" value="KAI3762602.1"/>
    <property type="molecule type" value="Genomic_DNA"/>
</dbReference>
<evidence type="ECO:0000313" key="1">
    <source>
        <dbReference type="EMBL" id="KAI3762602.1"/>
    </source>
</evidence>
<accession>A0ACB9EUT1</accession>
<keyword evidence="2" id="KW-1185">Reference proteome</keyword>
<reference evidence="2" key="1">
    <citation type="journal article" date="2022" name="Mol. Ecol. Resour.">
        <title>The genomes of chicory, endive, great burdock and yacon provide insights into Asteraceae palaeo-polyploidization history and plant inulin production.</title>
        <authorList>
            <person name="Fan W."/>
            <person name="Wang S."/>
            <person name="Wang H."/>
            <person name="Wang A."/>
            <person name="Jiang F."/>
            <person name="Liu H."/>
            <person name="Zhao H."/>
            <person name="Xu D."/>
            <person name="Zhang Y."/>
        </authorList>
    </citation>
    <scope>NUCLEOTIDE SEQUENCE [LARGE SCALE GENOMIC DNA]</scope>
    <source>
        <strain evidence="2">cv. Yunnan</strain>
    </source>
</reference>
<proteinExistence type="predicted"/>
<evidence type="ECO:0000313" key="2">
    <source>
        <dbReference type="Proteomes" id="UP001056120"/>
    </source>
</evidence>
<organism evidence="1 2">
    <name type="scientific">Smallanthus sonchifolius</name>
    <dbReference type="NCBI Taxonomy" id="185202"/>
    <lineage>
        <taxon>Eukaryota</taxon>
        <taxon>Viridiplantae</taxon>
        <taxon>Streptophyta</taxon>
        <taxon>Embryophyta</taxon>
        <taxon>Tracheophyta</taxon>
        <taxon>Spermatophyta</taxon>
        <taxon>Magnoliopsida</taxon>
        <taxon>eudicotyledons</taxon>
        <taxon>Gunneridae</taxon>
        <taxon>Pentapetalae</taxon>
        <taxon>asterids</taxon>
        <taxon>campanulids</taxon>
        <taxon>Asterales</taxon>
        <taxon>Asteraceae</taxon>
        <taxon>Asteroideae</taxon>
        <taxon>Heliantheae alliance</taxon>
        <taxon>Millerieae</taxon>
        <taxon>Smallanthus</taxon>
    </lineage>
</organism>